<dbReference type="Gene3D" id="2.60.40.2810">
    <property type="match status" value="2"/>
</dbReference>
<accession>A0A3Q8X3K4</accession>
<dbReference type="Pfam" id="PF17963">
    <property type="entry name" value="Big_9"/>
    <property type="match status" value="3"/>
</dbReference>
<sequence length="1861" mass="201439">MREVSIMSKRQRKQLHKKRSMNKLARMIGSAAAAIPLAIAIPVMASAEQPAIVNPVPVAPSLSALMATTEYANQLVAGNSFSVDLSQVYPDYLNLDFSAAVQNKPIADAAIEWLSGKPYLRLSLKKTGTTSIDLQVTPKGSAAFHEKFQITVATNSALDPNNTGINLGELVKYIKNNKDKFQSTGEFRNLLKSAVSSTVTEPNHAPVAAEGTLPVEVKSTKIIDLNDFFSDADGDSLTYQMGSLPSGSSLPFSAAVVGSDLMLTATDVNANAYEIYVTANDGHEGTATKHFSVTSTMTPTVPVNHAPVAIDPEPKDITVNISSTEELSTTLNLNEYFSDADNDALTYSIINVPGSGQFFSTSLTASQLVLHGSYVSSAPYSLTVQVSDGYLTSTKTFNISTVSIDPPVNHAPVARNSETQNIVADLSSTQEMWTTLDMNEFITDEDGDELTYTIVNPPSSSDFFTAALTGSELKIQGVYPSTEPYLLEVRASDGSLTGSKFISITSVSIDPVNHAPEATEGIQELSVESTRNVDLSPYFSDADEGDTLTYQVGELQSGLPFTASVTGSDLTLTATGMDTNAYDVYVTATDNHDATATKHFSVRSTLVTQPANHPPVALGGATPMEIKVEMSRTQTSSTGLDLNVFFSDADSDQLSYTIVNPPGSGDFLTASITGSQLSLQGSAVITEPYILEVLASDGKQTGRGYFSITSSYMNTAPEAIQSDPEPVQLSVSSNGPLLRQLDMDEYFIDADGDELQYTILNPLSGSSGDFFSASLDGSQLTLQGTAPSAESYRLEVQASDGKLNVTKAFDVTAKSIDPVNHVPVVNPIVFEANENETYEGTLTAYDEDNDALTYTVDTEPTHGDYTLNDAGGFTYTPDMGYIGSDSMKVYVTDGKSDPQLINVTINVAPYNHDFVVQHIGNSNNEVHLYKEQAATIDLSKLFTDVDGDAAYEVSTTGAFLSMTKNDHYMTILAGTKPGDWEQFTVTANDGVHTATKMFAVRIYNPNFTKDESITNANAELGVPLDLSKYFADADTYPIYSAKVLNGAAVVSPSDSISSIRTLTSAPNSQSTISAAVDDTHGLTITSEINVYVGLVTEGIETQHFMRDGDVSYASIPLDQIFHNATQFRITSYDPDVISSLGSYSFEEWSTDPMLDVSSLVTITSPTTITIEGMTEAGDTATYTVTLDKAANLPPFGEDRTIDLYEDTPISGYFYWLDDGGSVTFNLAKDADHGEFHLNAEGTFTYTPSPGFYGTDTITYTMNDGELDSALITITFNVKKAIELPGNMPPVAEDATVYLNEDDSTSGHLDGSDPDGGTVSYQVVDEAEHGTFELDSETGNYSYTPDPDFFGTDTITYKLNDGAVDSRVITVTFVVRGVDDDIRKNSIFDENEMESGISLHPGDTAIIDLTKLFTSVDGDPVEYRIQGEPEGVHLVGDQLYILGSSSGMEQFTIEATDDVTENEEKFWALATIKVNGTYNSSLSDIYSTNSEAESQSIDLDAYFGGSYNYSFSRLSGNVHAALDATKNHLLLDFEQNDNSTIIVTASNGKGLTIIKEFHTYIGIGTNEIGVQTLRNTDGIRVANINLYSIFPTADEFNIVSYDEDLYSIDMQDGYLTIRALSSVDENDPDQWVVVEGWNSSDESATYDIRLRDNRLFVMYDAKGIAFNYEDSSPLIIPKGGSTTLTLSDEDGIDDFQVNQEGMVHVEVSTQVEEDGNTGTITLGGVESGYTTIYVHGYDNAGEEMYWSHDVIVYDAEVDLNDQLEGSIDLDQYLQDVNLDLDHLSVSNDYQYQGYQDYRTWLESDPSFNGTVLSFKALSWLSAGDYAVELPIADADGVKKTVILCIHIPETPEAPEVPEEPSA</sequence>
<feature type="region of interest" description="Disordered" evidence="1">
    <location>
        <begin position="1300"/>
        <end position="1319"/>
    </location>
</feature>
<dbReference type="Proteomes" id="UP000272528">
    <property type="component" value="Chromosome"/>
</dbReference>
<evidence type="ECO:0000313" key="3">
    <source>
        <dbReference type="Proteomes" id="UP000272528"/>
    </source>
</evidence>
<dbReference type="Gene3D" id="2.60.40.3440">
    <property type="match status" value="1"/>
</dbReference>
<dbReference type="NCBIfam" id="NF012211">
    <property type="entry name" value="tand_rpt_95"/>
    <property type="match status" value="3"/>
</dbReference>
<dbReference type="KEGG" id="palb:EJC50_08395"/>
<proteinExistence type="predicted"/>
<organism evidence="2 3">
    <name type="scientific">Paenibacillus albus</name>
    <dbReference type="NCBI Taxonomy" id="2495582"/>
    <lineage>
        <taxon>Bacteria</taxon>
        <taxon>Bacillati</taxon>
        <taxon>Bacillota</taxon>
        <taxon>Bacilli</taxon>
        <taxon>Bacillales</taxon>
        <taxon>Paenibacillaceae</taxon>
        <taxon>Paenibacillus</taxon>
    </lineage>
</organism>
<gene>
    <name evidence="2" type="ORF">EJC50_08395</name>
</gene>
<protein>
    <submittedName>
        <fullName evidence="2">Tandem-95 repeat protein</fullName>
    </submittedName>
</protein>
<dbReference type="Gene3D" id="2.60.40.10">
    <property type="entry name" value="Immunoglobulins"/>
    <property type="match status" value="2"/>
</dbReference>
<evidence type="ECO:0000256" key="1">
    <source>
        <dbReference type="SAM" id="MobiDB-lite"/>
    </source>
</evidence>
<keyword evidence="3" id="KW-1185">Reference proteome</keyword>
<reference evidence="3" key="1">
    <citation type="submission" date="2018-12" db="EMBL/GenBank/DDBJ databases">
        <title>Genome sequence of Peanibacillus sp.</title>
        <authorList>
            <person name="Subramani G."/>
            <person name="Srinivasan S."/>
            <person name="Kim M.K."/>
        </authorList>
    </citation>
    <scope>NUCLEOTIDE SEQUENCE [LARGE SCALE GENOMIC DNA]</scope>
    <source>
        <strain evidence="3">18JY67-1</strain>
    </source>
</reference>
<dbReference type="EMBL" id="CP034437">
    <property type="protein sequence ID" value="AZN39664.1"/>
    <property type="molecule type" value="Genomic_DNA"/>
</dbReference>
<name>A0A3Q8X3K4_9BACL</name>
<evidence type="ECO:0000313" key="2">
    <source>
        <dbReference type="EMBL" id="AZN39664.1"/>
    </source>
</evidence>
<dbReference type="InterPro" id="IPR013783">
    <property type="entry name" value="Ig-like_fold"/>
</dbReference>
<dbReference type="OrthoDB" id="283370at2"/>